<evidence type="ECO:0000313" key="2">
    <source>
        <dbReference type="EMBL" id="GFT65113.1"/>
    </source>
</evidence>
<protein>
    <recommendedName>
        <fullName evidence="4">Reverse transcriptase domain-containing protein</fullName>
    </recommendedName>
</protein>
<sequence length="112" mass="13049">LNRIAISSDIRQAFLQICLADKHKDDFCGQKVIQATTKCLHYKYTFSTGFFLASPFLLAATVKYQIEKYRKSHPITVLGSFMYLDDWITGQETREEALLLSLHVENIMKEWR</sequence>
<comment type="caution">
    <text evidence="2">The sequence shown here is derived from an EMBL/GenBank/DDBJ whole genome shotgun (WGS) entry which is preliminary data.</text>
</comment>
<dbReference type="InterPro" id="IPR043128">
    <property type="entry name" value="Rev_trsase/Diguanyl_cyclase"/>
</dbReference>
<dbReference type="Proteomes" id="UP000887013">
    <property type="component" value="Unassembled WGS sequence"/>
</dbReference>
<proteinExistence type="predicted"/>
<dbReference type="Gene3D" id="3.30.70.270">
    <property type="match status" value="1"/>
</dbReference>
<name>A0A8X6PFH4_NEPPI</name>
<dbReference type="EMBL" id="BMAW01019757">
    <property type="protein sequence ID" value="GFT65113.1"/>
    <property type="molecule type" value="Genomic_DNA"/>
</dbReference>
<feature type="non-terminal residue" evidence="2">
    <location>
        <position position="1"/>
    </location>
</feature>
<dbReference type="AlphaFoldDB" id="A0A8X6PFH4"/>
<accession>A0A8X6PFH4</accession>
<evidence type="ECO:0000313" key="3">
    <source>
        <dbReference type="Proteomes" id="UP000887013"/>
    </source>
</evidence>
<reference evidence="2" key="1">
    <citation type="submission" date="2020-08" db="EMBL/GenBank/DDBJ databases">
        <title>Multicomponent nature underlies the extraordinary mechanical properties of spider dragline silk.</title>
        <authorList>
            <person name="Kono N."/>
            <person name="Nakamura H."/>
            <person name="Mori M."/>
            <person name="Yoshida Y."/>
            <person name="Ohtoshi R."/>
            <person name="Malay A.D."/>
            <person name="Moran D.A.P."/>
            <person name="Tomita M."/>
            <person name="Numata K."/>
            <person name="Arakawa K."/>
        </authorList>
    </citation>
    <scope>NUCLEOTIDE SEQUENCE</scope>
</reference>
<evidence type="ECO:0008006" key="4">
    <source>
        <dbReference type="Google" id="ProtNLM"/>
    </source>
</evidence>
<gene>
    <name evidence="2" type="ORF">NPIL_115421</name>
    <name evidence="1" type="ORF">NPIL_116271</name>
</gene>
<organism evidence="2 3">
    <name type="scientific">Nephila pilipes</name>
    <name type="common">Giant wood spider</name>
    <name type="synonym">Nephila maculata</name>
    <dbReference type="NCBI Taxonomy" id="299642"/>
    <lineage>
        <taxon>Eukaryota</taxon>
        <taxon>Metazoa</taxon>
        <taxon>Ecdysozoa</taxon>
        <taxon>Arthropoda</taxon>
        <taxon>Chelicerata</taxon>
        <taxon>Arachnida</taxon>
        <taxon>Araneae</taxon>
        <taxon>Araneomorphae</taxon>
        <taxon>Entelegynae</taxon>
        <taxon>Araneoidea</taxon>
        <taxon>Nephilidae</taxon>
        <taxon>Nephila</taxon>
    </lineage>
</organism>
<evidence type="ECO:0000313" key="1">
    <source>
        <dbReference type="EMBL" id="GFS37391.1"/>
    </source>
</evidence>
<dbReference type="EMBL" id="BMAW01043065">
    <property type="protein sequence ID" value="GFS37391.1"/>
    <property type="molecule type" value="Genomic_DNA"/>
</dbReference>
<dbReference type="Gene3D" id="3.10.10.10">
    <property type="entry name" value="HIV Type 1 Reverse Transcriptase, subunit A, domain 1"/>
    <property type="match status" value="1"/>
</dbReference>
<keyword evidence="3" id="KW-1185">Reference proteome</keyword>